<dbReference type="GO" id="GO:0005524">
    <property type="term" value="F:ATP binding"/>
    <property type="evidence" value="ECO:0007669"/>
    <property type="project" value="InterPro"/>
</dbReference>
<name>A0AAD5L6L9_PYTIN</name>
<dbReference type="InterPro" id="IPR027417">
    <property type="entry name" value="P-loop_NTPase"/>
</dbReference>
<dbReference type="AlphaFoldDB" id="A0AAD5L6L9"/>
<dbReference type="SUPFAM" id="SSF52540">
    <property type="entry name" value="P-loop containing nucleoside triphosphate hydrolases"/>
    <property type="match status" value="1"/>
</dbReference>
<dbReference type="EMBL" id="JAKCXM010006607">
    <property type="protein sequence ID" value="KAJ0388762.1"/>
    <property type="molecule type" value="Genomic_DNA"/>
</dbReference>
<organism evidence="3 4">
    <name type="scientific">Pythium insidiosum</name>
    <name type="common">Pythiosis disease agent</name>
    <dbReference type="NCBI Taxonomy" id="114742"/>
    <lineage>
        <taxon>Eukaryota</taxon>
        <taxon>Sar</taxon>
        <taxon>Stramenopiles</taxon>
        <taxon>Oomycota</taxon>
        <taxon>Peronosporomycetes</taxon>
        <taxon>Pythiales</taxon>
        <taxon>Pythiaceae</taxon>
        <taxon>Pythium</taxon>
    </lineage>
</organism>
<gene>
    <name evidence="3" type="ORF">P43SY_010542</name>
</gene>
<dbReference type="Gene3D" id="3.40.850.10">
    <property type="entry name" value="Kinesin motor domain"/>
    <property type="match status" value="1"/>
</dbReference>
<keyword evidence="4" id="KW-1185">Reference proteome</keyword>
<evidence type="ECO:0000313" key="3">
    <source>
        <dbReference type="EMBL" id="KAJ0388762.1"/>
    </source>
</evidence>
<comment type="similarity">
    <text evidence="1">Belongs to the TRAFAC class myosin-kinesin ATPase superfamily. Kinesin family.</text>
</comment>
<comment type="caution">
    <text evidence="1">Lacks conserved residue(s) required for the propagation of feature annotation.</text>
</comment>
<dbReference type="GO" id="GO:0007018">
    <property type="term" value="P:microtubule-based movement"/>
    <property type="evidence" value="ECO:0007669"/>
    <property type="project" value="InterPro"/>
</dbReference>
<sequence length="88" mass="10431">MFACIWGESKHLEETISTLKLAQRMMRVQNEVASVVESDPMILLRKYEKQIKELKHELVMHDALVERTGIVYDEHTPEQKHQLMRMHS</sequence>
<evidence type="ECO:0000256" key="1">
    <source>
        <dbReference type="PROSITE-ProRule" id="PRU00283"/>
    </source>
</evidence>
<evidence type="ECO:0000259" key="2">
    <source>
        <dbReference type="PROSITE" id="PS50067"/>
    </source>
</evidence>
<dbReference type="PROSITE" id="PS50067">
    <property type="entry name" value="KINESIN_MOTOR_2"/>
    <property type="match status" value="1"/>
</dbReference>
<dbReference type="GO" id="GO:0008017">
    <property type="term" value="F:microtubule binding"/>
    <property type="evidence" value="ECO:0007669"/>
    <property type="project" value="InterPro"/>
</dbReference>
<dbReference type="InterPro" id="IPR036961">
    <property type="entry name" value="Kinesin_motor_dom_sf"/>
</dbReference>
<reference evidence="3" key="1">
    <citation type="submission" date="2021-12" db="EMBL/GenBank/DDBJ databases">
        <title>Prjna785345.</title>
        <authorList>
            <person name="Rujirawat T."/>
            <person name="Krajaejun T."/>
        </authorList>
    </citation>
    <scope>NUCLEOTIDE SEQUENCE</scope>
    <source>
        <strain evidence="3">Pi057C3</strain>
    </source>
</reference>
<feature type="domain" description="Kinesin motor" evidence="2">
    <location>
        <begin position="1"/>
        <end position="28"/>
    </location>
</feature>
<dbReference type="Proteomes" id="UP001209570">
    <property type="component" value="Unassembled WGS sequence"/>
</dbReference>
<protein>
    <recommendedName>
        <fullName evidence="2">Kinesin motor domain-containing protein</fullName>
    </recommendedName>
</protein>
<evidence type="ECO:0000313" key="4">
    <source>
        <dbReference type="Proteomes" id="UP001209570"/>
    </source>
</evidence>
<dbReference type="GO" id="GO:0003777">
    <property type="term" value="F:microtubule motor activity"/>
    <property type="evidence" value="ECO:0007669"/>
    <property type="project" value="InterPro"/>
</dbReference>
<dbReference type="InterPro" id="IPR001752">
    <property type="entry name" value="Kinesin_motor_dom"/>
</dbReference>
<proteinExistence type="inferred from homology"/>
<comment type="caution">
    <text evidence="3">The sequence shown here is derived from an EMBL/GenBank/DDBJ whole genome shotgun (WGS) entry which is preliminary data.</text>
</comment>
<accession>A0AAD5L6L9</accession>